<dbReference type="PANTHER" id="PTHR35526:SF3">
    <property type="entry name" value="ANTI-SIGMA-F FACTOR RSBW"/>
    <property type="match status" value="1"/>
</dbReference>
<dbReference type="InterPro" id="IPR003594">
    <property type="entry name" value="HATPase_dom"/>
</dbReference>
<organism evidence="3 4">
    <name type="scientific">Longivirga aurantiaca</name>
    <dbReference type="NCBI Taxonomy" id="1837743"/>
    <lineage>
        <taxon>Bacteria</taxon>
        <taxon>Bacillati</taxon>
        <taxon>Actinomycetota</taxon>
        <taxon>Actinomycetes</taxon>
        <taxon>Sporichthyales</taxon>
        <taxon>Sporichthyaceae</taxon>
        <taxon>Longivirga</taxon>
    </lineage>
</organism>
<feature type="domain" description="Histidine kinase/HSP90-like ATPase" evidence="2">
    <location>
        <begin position="29"/>
        <end position="132"/>
    </location>
</feature>
<reference evidence="4" key="1">
    <citation type="journal article" date="2019" name="Int. J. Syst. Evol. Microbiol.">
        <title>The Global Catalogue of Microorganisms (GCM) 10K type strain sequencing project: providing services to taxonomists for standard genome sequencing and annotation.</title>
        <authorList>
            <consortium name="The Broad Institute Genomics Platform"/>
            <consortium name="The Broad Institute Genome Sequencing Center for Infectious Disease"/>
            <person name="Wu L."/>
            <person name="Ma J."/>
        </authorList>
    </citation>
    <scope>NUCLEOTIDE SEQUENCE [LARGE SCALE GENOMIC DNA]</scope>
    <source>
        <strain evidence="4">CGMCC 4.7317</strain>
    </source>
</reference>
<dbReference type="SUPFAM" id="SSF55874">
    <property type="entry name" value="ATPase domain of HSP90 chaperone/DNA topoisomerase II/histidine kinase"/>
    <property type="match status" value="1"/>
</dbReference>
<evidence type="ECO:0000256" key="1">
    <source>
        <dbReference type="ARBA" id="ARBA00022527"/>
    </source>
</evidence>
<keyword evidence="3" id="KW-0547">Nucleotide-binding</keyword>
<keyword evidence="4" id="KW-1185">Reference proteome</keyword>
<keyword evidence="1" id="KW-0418">Kinase</keyword>
<keyword evidence="3" id="KW-0067">ATP-binding</keyword>
<evidence type="ECO:0000313" key="4">
    <source>
        <dbReference type="Proteomes" id="UP001596138"/>
    </source>
</evidence>
<dbReference type="RefSeq" id="WP_386767510.1">
    <property type="nucleotide sequence ID" value="NZ_JBHSTI010000008.1"/>
</dbReference>
<dbReference type="InterPro" id="IPR050267">
    <property type="entry name" value="Anti-sigma-factor_SerPK"/>
</dbReference>
<dbReference type="Proteomes" id="UP001596138">
    <property type="component" value="Unassembled WGS sequence"/>
</dbReference>
<protein>
    <submittedName>
        <fullName evidence="3">ATP-binding protein</fullName>
    </submittedName>
</protein>
<dbReference type="PANTHER" id="PTHR35526">
    <property type="entry name" value="ANTI-SIGMA-F FACTOR RSBW-RELATED"/>
    <property type="match status" value="1"/>
</dbReference>
<dbReference type="CDD" id="cd16936">
    <property type="entry name" value="HATPase_RsbW-like"/>
    <property type="match status" value="1"/>
</dbReference>
<dbReference type="EMBL" id="JBHSTI010000008">
    <property type="protein sequence ID" value="MFC6238902.1"/>
    <property type="molecule type" value="Genomic_DNA"/>
</dbReference>
<sequence>MTQRRKPAATGRGGGAVTLVLDEDGRAVWRSTLRSALTEAASPGTVEDAIIVAGELVANALEHGLPPATLEVVVEPAGSVLVSVLDHGSVVPLSPMPISLEAVRGRGLLIVDSLTTEWGVLESAKGKAVWARVARDGEAGP</sequence>
<accession>A0ABW1T3N9</accession>
<dbReference type="InterPro" id="IPR036890">
    <property type="entry name" value="HATPase_C_sf"/>
</dbReference>
<name>A0ABW1T3N9_9ACTN</name>
<evidence type="ECO:0000259" key="2">
    <source>
        <dbReference type="Pfam" id="PF13581"/>
    </source>
</evidence>
<evidence type="ECO:0000313" key="3">
    <source>
        <dbReference type="EMBL" id="MFC6238902.1"/>
    </source>
</evidence>
<gene>
    <name evidence="3" type="ORF">ACFQGU_13515</name>
</gene>
<keyword evidence="1" id="KW-0808">Transferase</keyword>
<dbReference type="Pfam" id="PF13581">
    <property type="entry name" value="HATPase_c_2"/>
    <property type="match status" value="1"/>
</dbReference>
<dbReference type="Gene3D" id="3.30.565.10">
    <property type="entry name" value="Histidine kinase-like ATPase, C-terminal domain"/>
    <property type="match status" value="1"/>
</dbReference>
<keyword evidence="1" id="KW-0723">Serine/threonine-protein kinase</keyword>
<comment type="caution">
    <text evidence="3">The sequence shown here is derived from an EMBL/GenBank/DDBJ whole genome shotgun (WGS) entry which is preliminary data.</text>
</comment>
<dbReference type="GO" id="GO:0005524">
    <property type="term" value="F:ATP binding"/>
    <property type="evidence" value="ECO:0007669"/>
    <property type="project" value="UniProtKB-KW"/>
</dbReference>
<proteinExistence type="predicted"/>